<protein>
    <submittedName>
        <fullName evidence="7">DUF1751 domain-containing protein</fullName>
    </submittedName>
</protein>
<dbReference type="Pfam" id="PF01694">
    <property type="entry name" value="Rhomboid"/>
    <property type="match status" value="1"/>
</dbReference>
<evidence type="ECO:0000256" key="1">
    <source>
        <dbReference type="ARBA" id="ARBA00004141"/>
    </source>
</evidence>
<accession>A0A2S5A9T6</accession>
<dbReference type="OrthoDB" id="9807874at2"/>
<dbReference type="InterPro" id="IPR035952">
    <property type="entry name" value="Rhomboid-like_sf"/>
</dbReference>
<dbReference type="Gene3D" id="1.20.1540.10">
    <property type="entry name" value="Rhomboid-like"/>
    <property type="match status" value="1"/>
</dbReference>
<keyword evidence="2 5" id="KW-0812">Transmembrane</keyword>
<feature type="transmembrane region" description="Helical" evidence="5">
    <location>
        <begin position="98"/>
        <end position="118"/>
    </location>
</feature>
<comment type="subcellular location">
    <subcellularLocation>
        <location evidence="1">Membrane</location>
        <topology evidence="1">Multi-pass membrane protein</topology>
    </subcellularLocation>
</comment>
<evidence type="ECO:0000259" key="6">
    <source>
        <dbReference type="Pfam" id="PF01694"/>
    </source>
</evidence>
<sequence length="235" mass="26729">MSEYRPPSFGMIPPVVKNILIINVLCYLATITPIGVFILNFGAAHYFDAKGFGIWQFITYGFLHSTRDIFHIVFNMLAVFMFGSQLENFLGSKKFFSYYMITIIGAMVLQEVINAYQVHQLCGSFIPYSQNIVFTDGYALEKVRSIYSTQTVGASGAVFGLLLAFGMLFPESWIFVYFFPIKAKYLVFIYGAIELYMAVQNNPNDNVAHYAHLGGMLFGFILLKVWKIRKPGSYY</sequence>
<reference evidence="7 8" key="1">
    <citation type="submission" date="2018-01" db="EMBL/GenBank/DDBJ databases">
        <authorList>
            <person name="Gaut B.S."/>
            <person name="Morton B.R."/>
            <person name="Clegg M.T."/>
            <person name="Duvall M.R."/>
        </authorList>
    </citation>
    <scope>NUCLEOTIDE SEQUENCE [LARGE SCALE GENOMIC DNA]</scope>
    <source>
        <strain evidence="7 8">HR-AV</strain>
    </source>
</reference>
<dbReference type="GO" id="GO:0004252">
    <property type="term" value="F:serine-type endopeptidase activity"/>
    <property type="evidence" value="ECO:0007669"/>
    <property type="project" value="InterPro"/>
</dbReference>
<evidence type="ECO:0000256" key="3">
    <source>
        <dbReference type="ARBA" id="ARBA00022989"/>
    </source>
</evidence>
<dbReference type="AlphaFoldDB" id="A0A2S5A9T6"/>
<keyword evidence="3 5" id="KW-1133">Transmembrane helix</keyword>
<organism evidence="7 8">
    <name type="scientific">Solitalea longa</name>
    <dbReference type="NCBI Taxonomy" id="2079460"/>
    <lineage>
        <taxon>Bacteria</taxon>
        <taxon>Pseudomonadati</taxon>
        <taxon>Bacteroidota</taxon>
        <taxon>Sphingobacteriia</taxon>
        <taxon>Sphingobacteriales</taxon>
        <taxon>Sphingobacteriaceae</taxon>
        <taxon>Solitalea</taxon>
    </lineage>
</organism>
<proteinExistence type="predicted"/>
<dbReference type="RefSeq" id="WP_103787388.1">
    <property type="nucleotide sequence ID" value="NZ_PQVF01000001.1"/>
</dbReference>
<evidence type="ECO:0000256" key="5">
    <source>
        <dbReference type="SAM" id="Phobius"/>
    </source>
</evidence>
<dbReference type="PANTHER" id="PTHR43066:SF11">
    <property type="entry name" value="PEPTIDASE S54 RHOMBOID DOMAIN-CONTAINING PROTEIN"/>
    <property type="match status" value="1"/>
</dbReference>
<feature type="transmembrane region" description="Helical" evidence="5">
    <location>
        <begin position="157"/>
        <end position="178"/>
    </location>
</feature>
<dbReference type="GO" id="GO:0016020">
    <property type="term" value="C:membrane"/>
    <property type="evidence" value="ECO:0007669"/>
    <property type="project" value="UniProtKB-SubCell"/>
</dbReference>
<keyword evidence="4 5" id="KW-0472">Membrane</keyword>
<feature type="transmembrane region" description="Helical" evidence="5">
    <location>
        <begin position="185"/>
        <end position="201"/>
    </location>
</feature>
<evidence type="ECO:0000256" key="2">
    <source>
        <dbReference type="ARBA" id="ARBA00022692"/>
    </source>
</evidence>
<evidence type="ECO:0000313" key="8">
    <source>
        <dbReference type="Proteomes" id="UP000236893"/>
    </source>
</evidence>
<dbReference type="Proteomes" id="UP000236893">
    <property type="component" value="Unassembled WGS sequence"/>
</dbReference>
<feature type="transmembrane region" description="Helical" evidence="5">
    <location>
        <begin position="69"/>
        <end position="86"/>
    </location>
</feature>
<dbReference type="SUPFAM" id="SSF144091">
    <property type="entry name" value="Rhomboid-like"/>
    <property type="match status" value="1"/>
</dbReference>
<evidence type="ECO:0000313" key="7">
    <source>
        <dbReference type="EMBL" id="POY39286.1"/>
    </source>
</evidence>
<dbReference type="PANTHER" id="PTHR43066">
    <property type="entry name" value="RHOMBOID-RELATED PROTEIN"/>
    <property type="match status" value="1"/>
</dbReference>
<gene>
    <name evidence="7" type="ORF">C3K47_01970</name>
</gene>
<keyword evidence="8" id="KW-1185">Reference proteome</keyword>
<feature type="domain" description="Peptidase S54 rhomboid" evidence="6">
    <location>
        <begin position="54"/>
        <end position="222"/>
    </location>
</feature>
<feature type="transmembrane region" description="Helical" evidence="5">
    <location>
        <begin position="207"/>
        <end position="226"/>
    </location>
</feature>
<dbReference type="InterPro" id="IPR022764">
    <property type="entry name" value="Peptidase_S54_rhomboid_dom"/>
</dbReference>
<comment type="caution">
    <text evidence="7">The sequence shown here is derived from an EMBL/GenBank/DDBJ whole genome shotgun (WGS) entry which is preliminary data.</text>
</comment>
<feature type="transmembrane region" description="Helical" evidence="5">
    <location>
        <begin position="20"/>
        <end position="39"/>
    </location>
</feature>
<name>A0A2S5A9T6_9SPHI</name>
<dbReference type="EMBL" id="PQVF01000001">
    <property type="protein sequence ID" value="POY39286.1"/>
    <property type="molecule type" value="Genomic_DNA"/>
</dbReference>
<evidence type="ECO:0000256" key="4">
    <source>
        <dbReference type="ARBA" id="ARBA00023136"/>
    </source>
</evidence>